<feature type="domain" description="Phytase-like" evidence="1">
    <location>
        <begin position="48"/>
        <end position="362"/>
    </location>
</feature>
<evidence type="ECO:0000313" key="2">
    <source>
        <dbReference type="EMBL" id="MCW6037323.1"/>
    </source>
</evidence>
<organism evidence="2 3">
    <name type="scientific">Spirulina subsalsa FACHB-351</name>
    <dbReference type="NCBI Taxonomy" id="234711"/>
    <lineage>
        <taxon>Bacteria</taxon>
        <taxon>Bacillati</taxon>
        <taxon>Cyanobacteriota</taxon>
        <taxon>Cyanophyceae</taxon>
        <taxon>Spirulinales</taxon>
        <taxon>Spirulinaceae</taxon>
        <taxon>Spirulina</taxon>
    </lineage>
</organism>
<gene>
    <name evidence="2" type="ORF">K4A83_13730</name>
</gene>
<dbReference type="PANTHER" id="PTHR37957">
    <property type="entry name" value="BLR7070 PROTEIN"/>
    <property type="match status" value="1"/>
</dbReference>
<accession>A0ABT3L743</accession>
<dbReference type="InterPro" id="IPR027372">
    <property type="entry name" value="Phytase-like_dom"/>
</dbReference>
<evidence type="ECO:0000259" key="1">
    <source>
        <dbReference type="Pfam" id="PF13449"/>
    </source>
</evidence>
<dbReference type="Proteomes" id="UP001526426">
    <property type="component" value="Unassembled WGS sequence"/>
</dbReference>
<dbReference type="Pfam" id="PF13449">
    <property type="entry name" value="Phytase-like"/>
    <property type="match status" value="1"/>
</dbReference>
<dbReference type="EMBL" id="JAIHOM010000066">
    <property type="protein sequence ID" value="MCW6037323.1"/>
    <property type="molecule type" value="Genomic_DNA"/>
</dbReference>
<name>A0ABT3L743_9CYAN</name>
<comment type="caution">
    <text evidence="2">The sequence shown here is derived from an EMBL/GenBank/DDBJ whole genome shotgun (WGS) entry which is preliminary data.</text>
</comment>
<protein>
    <submittedName>
        <fullName evidence="2">Esterase-like activity of phytase family protein</fullName>
    </submittedName>
</protein>
<keyword evidence="3" id="KW-1185">Reference proteome</keyword>
<proteinExistence type="predicted"/>
<sequence length="379" mass="41954">MIGLSALLALSLTACDTRPLQAENRLFLDLSLELLGTVELPTFDFQDTPVGGLSGITYDRQNDRYYAISDDRGILAPARFYQLKLATIPDAQAPEKAVEVESVTFLKDAQGELYAPHTIDTEAIALSPRHTLYIASEGNIGRQIPPFIGEFDPTTGQLLKTLRLPKRFLPNTPIRNEEDIPHGIRDNLGFESLTLGITSLAPDDPFRLFTAPESALVQDQLEQDDSRLRLLHYVINPIGPELLISENLYLLDPIPPDSLTLAQGLVELFALEREGYLLSLERTLSLTGFGAKLFQVATGNATDTSRIETLSGSLSNAEPLRKQLLLNLEDLGIPLDNLEGMTLGPRLPDGSQILLLVSDNNFSEDQVTQFIWFRFNQKP</sequence>
<evidence type="ECO:0000313" key="3">
    <source>
        <dbReference type="Proteomes" id="UP001526426"/>
    </source>
</evidence>
<dbReference type="PANTHER" id="PTHR37957:SF1">
    <property type="entry name" value="PHYTASE-LIKE DOMAIN-CONTAINING PROTEIN"/>
    <property type="match status" value="1"/>
</dbReference>
<reference evidence="2 3" key="1">
    <citation type="submission" date="2021-08" db="EMBL/GenBank/DDBJ databases">
        <title>Draft genome sequence of Spirulina subsalsa with high tolerance to salinity and hype-accumulation of phycocyanin.</title>
        <authorList>
            <person name="Pei H."/>
            <person name="Jiang L."/>
        </authorList>
    </citation>
    <scope>NUCLEOTIDE SEQUENCE [LARGE SCALE GENOMIC DNA]</scope>
    <source>
        <strain evidence="2 3">FACHB-351</strain>
    </source>
</reference>